<dbReference type="AlphaFoldDB" id="A0A0E9Q8R7"/>
<reference evidence="1" key="2">
    <citation type="journal article" date="2015" name="Fish Shellfish Immunol.">
        <title>Early steps in the European eel (Anguilla anguilla)-Vibrio vulnificus interaction in the gills: Role of the RtxA13 toxin.</title>
        <authorList>
            <person name="Callol A."/>
            <person name="Pajuelo D."/>
            <person name="Ebbesson L."/>
            <person name="Teles M."/>
            <person name="MacKenzie S."/>
            <person name="Amaro C."/>
        </authorList>
    </citation>
    <scope>NUCLEOTIDE SEQUENCE</scope>
</reference>
<dbReference type="EMBL" id="GBXM01095423">
    <property type="protein sequence ID" value="JAH13154.1"/>
    <property type="molecule type" value="Transcribed_RNA"/>
</dbReference>
<name>A0A0E9Q8R7_ANGAN</name>
<proteinExistence type="predicted"/>
<reference evidence="1" key="1">
    <citation type="submission" date="2014-11" db="EMBL/GenBank/DDBJ databases">
        <authorList>
            <person name="Amaro Gonzalez C."/>
        </authorList>
    </citation>
    <scope>NUCLEOTIDE SEQUENCE</scope>
</reference>
<protein>
    <submittedName>
        <fullName evidence="1">Uncharacterized protein</fullName>
    </submittedName>
</protein>
<accession>A0A0E9Q8R7</accession>
<sequence length="19" mass="2251">MCYQEPTTNFDLRFLCLVG</sequence>
<evidence type="ECO:0000313" key="1">
    <source>
        <dbReference type="EMBL" id="JAH13154.1"/>
    </source>
</evidence>
<organism evidence="1">
    <name type="scientific">Anguilla anguilla</name>
    <name type="common">European freshwater eel</name>
    <name type="synonym">Muraena anguilla</name>
    <dbReference type="NCBI Taxonomy" id="7936"/>
    <lineage>
        <taxon>Eukaryota</taxon>
        <taxon>Metazoa</taxon>
        <taxon>Chordata</taxon>
        <taxon>Craniata</taxon>
        <taxon>Vertebrata</taxon>
        <taxon>Euteleostomi</taxon>
        <taxon>Actinopterygii</taxon>
        <taxon>Neopterygii</taxon>
        <taxon>Teleostei</taxon>
        <taxon>Anguilliformes</taxon>
        <taxon>Anguillidae</taxon>
        <taxon>Anguilla</taxon>
    </lineage>
</organism>